<gene>
    <name evidence="1" type="ORF">QNJ86_13400</name>
</gene>
<evidence type="ECO:0000313" key="2">
    <source>
        <dbReference type="Proteomes" id="UP001232750"/>
    </source>
</evidence>
<proteinExistence type="predicted"/>
<keyword evidence="2" id="KW-1185">Reference proteome</keyword>
<dbReference type="EMBL" id="JASJEU010000025">
    <property type="protein sequence ID" value="MDJ1651801.1"/>
    <property type="molecule type" value="Genomic_DNA"/>
</dbReference>
<reference evidence="1 2" key="1">
    <citation type="submission" date="2023-05" db="EMBL/GenBank/DDBJ databases">
        <title>Gordonibacter KGMB12511T sp. nov., isolated from faeces of healthy Korean.</title>
        <authorList>
            <person name="Kim H.S."/>
            <person name="Kim J.-S."/>
            <person name="Suh M.K."/>
            <person name="Eom M.K."/>
            <person name="Do H.E."/>
            <person name="Lee J.-S."/>
        </authorList>
    </citation>
    <scope>NUCLEOTIDE SEQUENCE [LARGE SCALE GENOMIC DNA]</scope>
    <source>
        <strain evidence="1 2">KGMB12511</strain>
    </source>
</reference>
<protein>
    <submittedName>
        <fullName evidence="1">DUF4238 domain-containing protein</fullName>
    </submittedName>
</protein>
<dbReference type="RefSeq" id="WP_283833153.1">
    <property type="nucleotide sequence ID" value="NZ_JASJEU010000025.1"/>
</dbReference>
<accession>A0ABT7DQJ2</accession>
<dbReference type="InterPro" id="IPR025332">
    <property type="entry name" value="DUF4238"/>
</dbReference>
<evidence type="ECO:0000313" key="1">
    <source>
        <dbReference type="EMBL" id="MDJ1651801.1"/>
    </source>
</evidence>
<organism evidence="1 2">
    <name type="scientific">Gordonibacter faecis</name>
    <dbReference type="NCBI Taxonomy" id="3047475"/>
    <lineage>
        <taxon>Bacteria</taxon>
        <taxon>Bacillati</taxon>
        <taxon>Actinomycetota</taxon>
        <taxon>Coriobacteriia</taxon>
        <taxon>Eggerthellales</taxon>
        <taxon>Eggerthellaceae</taxon>
        <taxon>Gordonibacter</taxon>
    </lineage>
</organism>
<dbReference type="Pfam" id="PF14022">
    <property type="entry name" value="DUF4238"/>
    <property type="match status" value="1"/>
</dbReference>
<dbReference type="Proteomes" id="UP001232750">
    <property type="component" value="Unassembled WGS sequence"/>
</dbReference>
<name>A0ABT7DQJ2_9ACTN</name>
<comment type="caution">
    <text evidence="1">The sequence shown here is derived from an EMBL/GenBank/DDBJ whole genome shotgun (WGS) entry which is preliminary data.</text>
</comment>
<sequence>MAEKSKSTKKQHWIPQFYLKYFANERGELHAYNSKIDKFYSTNTRNICEKNYLYEVPRIHAACESLDRFLQPNAIENQLSKAEHLLALPYSRLIQCCERGELEDEDFEDGRLSVCYLLASITERHPYAIEDRRTSAAKIARDYLDAGKLTKKEAERLKSHGMEGELESLAEHFAMQAAFSTTDREVAQKRIYSALCRKRLIVVEAPVGVEFVSASLPLYFIGNQASGFEFDAAYLPLSSRYAAVFAREQGAATLRKATIAEARSYNARLLLSNSVWDVAFSRAKGSLENSVRDWRISKF</sequence>